<keyword evidence="5" id="KW-1185">Reference proteome</keyword>
<dbReference type="PRINTS" id="PR00081">
    <property type="entry name" value="GDHRDH"/>
</dbReference>
<dbReference type="PANTHER" id="PTHR42760">
    <property type="entry name" value="SHORT-CHAIN DEHYDROGENASES/REDUCTASES FAMILY MEMBER"/>
    <property type="match status" value="1"/>
</dbReference>
<comment type="caution">
    <text evidence="4">The sequence shown here is derived from an EMBL/GenBank/DDBJ whole genome shotgun (WGS) entry which is preliminary data.</text>
</comment>
<dbReference type="Proteomes" id="UP000672526">
    <property type="component" value="Unassembled WGS sequence"/>
</dbReference>
<dbReference type="EC" id="1.1.1.100" evidence="4"/>
<dbReference type="PANTHER" id="PTHR42760:SF133">
    <property type="entry name" value="3-OXOACYL-[ACYL-CARRIER-PROTEIN] REDUCTASE"/>
    <property type="match status" value="1"/>
</dbReference>
<protein>
    <submittedName>
        <fullName evidence="4">3-oxoacyl-[acyl-carrier-protein] reductase FabG</fullName>
        <ecNumber evidence="4">1.1.1.100</ecNumber>
    </submittedName>
</protein>
<keyword evidence="2 4" id="KW-0560">Oxidoreductase</keyword>
<dbReference type="RefSeq" id="WP_211616885.1">
    <property type="nucleotide sequence ID" value="NZ_CAJNBK010000037.1"/>
</dbReference>
<organism evidence="4 5">
    <name type="scientific">Paraburkholderia haematera</name>
    <dbReference type="NCBI Taxonomy" id="2793077"/>
    <lineage>
        <taxon>Bacteria</taxon>
        <taxon>Pseudomonadati</taxon>
        <taxon>Pseudomonadota</taxon>
        <taxon>Betaproteobacteria</taxon>
        <taxon>Burkholderiales</taxon>
        <taxon>Burkholderiaceae</taxon>
        <taxon>Paraburkholderia</taxon>
    </lineage>
</organism>
<feature type="domain" description="Ketoreductase" evidence="3">
    <location>
        <begin position="14"/>
        <end position="194"/>
    </location>
</feature>
<dbReference type="Pfam" id="PF13561">
    <property type="entry name" value="adh_short_C2"/>
    <property type="match status" value="1"/>
</dbReference>
<dbReference type="PROSITE" id="PS00061">
    <property type="entry name" value="ADH_SHORT"/>
    <property type="match status" value="1"/>
</dbReference>
<evidence type="ECO:0000256" key="2">
    <source>
        <dbReference type="ARBA" id="ARBA00023002"/>
    </source>
</evidence>
<dbReference type="InterPro" id="IPR002347">
    <property type="entry name" value="SDR_fam"/>
</dbReference>
<dbReference type="Gene3D" id="3.40.50.720">
    <property type="entry name" value="NAD(P)-binding Rossmann-like Domain"/>
    <property type="match status" value="1"/>
</dbReference>
<sequence length="255" mass="25916">MNTTASDNLLFSNRVAVVIGGTRGIGQACARMLAAAGATVVLTGTNRAKAEHEARQLAADYGITSAGVALDLSEYASIGPTIKTIAAEYNGIDALVLSAGVLQNTPLGLISEPVARHVLDVNLLGAVEVLQVSAKVMMRRRRGAIVLLSSLVGERGAAGQAVYAASKAGIAALARSAARELGPLGIRVNAVAPGLIDTDLLANVPADVIAARCAQTSLRRLGTAAEVAATIRFLLSDDASFITGHVLGVDGGLSL</sequence>
<evidence type="ECO:0000313" key="4">
    <source>
        <dbReference type="EMBL" id="CAE6831186.1"/>
    </source>
</evidence>
<accession>A0ABM8SSY9</accession>
<dbReference type="SUPFAM" id="SSF51735">
    <property type="entry name" value="NAD(P)-binding Rossmann-fold domains"/>
    <property type="match status" value="1"/>
</dbReference>
<dbReference type="InterPro" id="IPR036291">
    <property type="entry name" value="NAD(P)-bd_dom_sf"/>
</dbReference>
<dbReference type="EMBL" id="CAJNBK010000037">
    <property type="protein sequence ID" value="CAE6831186.1"/>
    <property type="molecule type" value="Genomic_DNA"/>
</dbReference>
<dbReference type="InterPro" id="IPR020904">
    <property type="entry name" value="Sc_DH/Rdtase_CS"/>
</dbReference>
<name>A0ABM8SSY9_9BURK</name>
<evidence type="ECO:0000313" key="5">
    <source>
        <dbReference type="Proteomes" id="UP000672526"/>
    </source>
</evidence>
<comment type="similarity">
    <text evidence="1">Belongs to the short-chain dehydrogenases/reductases (SDR) family.</text>
</comment>
<dbReference type="PRINTS" id="PR00080">
    <property type="entry name" value="SDRFAMILY"/>
</dbReference>
<reference evidence="4 5" key="1">
    <citation type="submission" date="2021-02" db="EMBL/GenBank/DDBJ databases">
        <authorList>
            <person name="Vanwijnsberghe S."/>
        </authorList>
    </citation>
    <scope>NUCLEOTIDE SEQUENCE [LARGE SCALE GENOMIC DNA]</scope>
    <source>
        <strain evidence="4 5">LMG 31837</strain>
    </source>
</reference>
<dbReference type="GO" id="GO:0004316">
    <property type="term" value="F:3-oxoacyl-[acyl-carrier-protein] reductase (NADPH) activity"/>
    <property type="evidence" value="ECO:0007669"/>
    <property type="project" value="UniProtKB-EC"/>
</dbReference>
<dbReference type="SMART" id="SM00822">
    <property type="entry name" value="PKS_KR"/>
    <property type="match status" value="1"/>
</dbReference>
<dbReference type="InterPro" id="IPR057326">
    <property type="entry name" value="KR_dom"/>
</dbReference>
<evidence type="ECO:0000256" key="1">
    <source>
        <dbReference type="ARBA" id="ARBA00006484"/>
    </source>
</evidence>
<proteinExistence type="inferred from homology"/>
<evidence type="ECO:0000259" key="3">
    <source>
        <dbReference type="SMART" id="SM00822"/>
    </source>
</evidence>
<gene>
    <name evidence="4" type="primary">fabG_12</name>
    <name evidence="4" type="ORF">R69888_06569</name>
</gene>